<organism evidence="2 3">
    <name type="scientific">Nonomuraea ferruginea</name>
    <dbReference type="NCBI Taxonomy" id="46174"/>
    <lineage>
        <taxon>Bacteria</taxon>
        <taxon>Bacillati</taxon>
        <taxon>Actinomycetota</taxon>
        <taxon>Actinomycetes</taxon>
        <taxon>Streptosporangiales</taxon>
        <taxon>Streptosporangiaceae</taxon>
        <taxon>Nonomuraea</taxon>
    </lineage>
</organism>
<feature type="compositionally biased region" description="Low complexity" evidence="1">
    <location>
        <begin position="281"/>
        <end position="290"/>
    </location>
</feature>
<dbReference type="EMBL" id="JAPNUD010000240">
    <property type="protein sequence ID" value="MDA0646943.1"/>
    <property type="molecule type" value="Genomic_DNA"/>
</dbReference>
<feature type="compositionally biased region" description="Low complexity" evidence="1">
    <location>
        <begin position="303"/>
        <end position="321"/>
    </location>
</feature>
<accession>A0ABT4TBN5</accession>
<gene>
    <name evidence="2" type="ORF">OUY24_40490</name>
</gene>
<comment type="caution">
    <text evidence="2">The sequence shown here is derived from an EMBL/GenBank/DDBJ whole genome shotgun (WGS) entry which is preliminary data.</text>
</comment>
<dbReference type="RefSeq" id="WP_271280064.1">
    <property type="nucleotide sequence ID" value="NZ_BAABFD010000020.1"/>
</dbReference>
<name>A0ABT4TBN5_9ACTN</name>
<proteinExistence type="predicted"/>
<sequence>MLRLAFTEADLRRITFAPEPNAVFETALSVRLLSSARGGGRWRPGARRPPRGDLPARSGVIMELVRADGFVPDFLLQPDCHDFAAAVERIGQIPTDRIAAEVGLLSARDPSRGLRELAAGSEAGRRTLATDLRAYFASSLAPMWPAVRAAAAADRSVRLETLLRGGLDAMLATLSVTWRWDPPVLHIPSAHTYDVRLCGRGLLLIPSYFAPSPVLTYRPDDSTAGFEGQGRGSPHPVALLGRRFLDLPAVDRRVQPETGAVAVTGAGVAEPAADRDPDPPVGAVPAPGHADVLELERGVRSQAKAADSSIATSASAAAPAS</sequence>
<dbReference type="Proteomes" id="UP001212498">
    <property type="component" value="Unassembled WGS sequence"/>
</dbReference>
<keyword evidence="3" id="KW-1185">Reference proteome</keyword>
<evidence type="ECO:0000256" key="1">
    <source>
        <dbReference type="SAM" id="MobiDB-lite"/>
    </source>
</evidence>
<feature type="region of interest" description="Disordered" evidence="1">
    <location>
        <begin position="266"/>
        <end position="321"/>
    </location>
</feature>
<evidence type="ECO:0000313" key="2">
    <source>
        <dbReference type="EMBL" id="MDA0646943.1"/>
    </source>
</evidence>
<reference evidence="2 3" key="1">
    <citation type="submission" date="2022-11" db="EMBL/GenBank/DDBJ databases">
        <title>Nonomuraea corallina sp. nov., a new species of the genus Nonomuraea isolated from sea side sediment in Thai sea.</title>
        <authorList>
            <person name="Ngamcharungchit C."/>
            <person name="Matsumoto A."/>
            <person name="Suriyachadkun C."/>
            <person name="Panbangred W."/>
            <person name="Inahashi Y."/>
            <person name="Intra B."/>
        </authorList>
    </citation>
    <scope>NUCLEOTIDE SEQUENCE [LARGE SCALE GENOMIC DNA]</scope>
    <source>
        <strain evidence="2 3">DSM 43553</strain>
    </source>
</reference>
<evidence type="ECO:0000313" key="3">
    <source>
        <dbReference type="Proteomes" id="UP001212498"/>
    </source>
</evidence>
<protein>
    <submittedName>
        <fullName evidence="2">ArsR family transcriptional regulator</fullName>
    </submittedName>
</protein>